<dbReference type="SMART" id="SM00418">
    <property type="entry name" value="HTH_ARSR"/>
    <property type="match status" value="1"/>
</dbReference>
<dbReference type="PANTHER" id="PTHR43132">
    <property type="entry name" value="ARSENICAL RESISTANCE OPERON REPRESSOR ARSR-RELATED"/>
    <property type="match status" value="1"/>
</dbReference>
<reference evidence="5 6" key="1">
    <citation type="submission" date="2023-12" db="EMBL/GenBank/DDBJ databases">
        <title>Streptomyces sp. V4-01.</title>
        <authorList>
            <person name="Somphong A."/>
            <person name="Phongsopitanun W."/>
        </authorList>
    </citation>
    <scope>NUCLEOTIDE SEQUENCE [LARGE SCALE GENOMIC DNA]</scope>
    <source>
        <strain evidence="5 6">V4-01</strain>
    </source>
</reference>
<dbReference type="Gene3D" id="1.10.10.10">
    <property type="entry name" value="Winged helix-like DNA-binding domain superfamily/Winged helix DNA-binding domain"/>
    <property type="match status" value="1"/>
</dbReference>
<evidence type="ECO:0000256" key="1">
    <source>
        <dbReference type="ARBA" id="ARBA00023015"/>
    </source>
</evidence>
<name>A0ABU7PK89_9ACTN</name>
<evidence type="ECO:0000256" key="3">
    <source>
        <dbReference type="ARBA" id="ARBA00023163"/>
    </source>
</evidence>
<protein>
    <submittedName>
        <fullName evidence="5">Transcriptional regulator</fullName>
    </submittedName>
</protein>
<sequence>MLRLFFTPQDIARVRMAPRPHPLWELVLATTLLGGSQGEAVFGPWRRQARRDLGALPMWQPRLLRALAPPRGDFPDFLTPELGLGGLEQGIDAALSVPRSRLRSELRCLPGLPGWAHPLAGGDREVLDALGRTLRDCYAALVSPYEERVAAHVDADRSSRARDFLAGGSEGLLAGLGPAMRWQPPVLDVDYPVRRDLHLNGRGLLLVPSVFCWRTPVTLIDPDLPPVLVYPVTRGADWWAPPRGGQAASLEALLGRRRAACLRHLDEGCTTGELARRIGSGAAAASQHAAVLREAGLLATVRRRNSVLHTLTPLGRALLAQNPAPGRPAG</sequence>
<comment type="caution">
    <text evidence="5">The sequence shown here is derived from an EMBL/GenBank/DDBJ whole genome shotgun (WGS) entry which is preliminary data.</text>
</comment>
<evidence type="ECO:0000313" key="5">
    <source>
        <dbReference type="EMBL" id="MEE4546146.1"/>
    </source>
</evidence>
<dbReference type="Proteomes" id="UP001344658">
    <property type="component" value="Unassembled WGS sequence"/>
</dbReference>
<proteinExistence type="predicted"/>
<dbReference type="RefSeq" id="WP_330799849.1">
    <property type="nucleotide sequence ID" value="NZ_JAZEWV010000040.1"/>
</dbReference>
<dbReference type="InterPro" id="IPR036390">
    <property type="entry name" value="WH_DNA-bd_sf"/>
</dbReference>
<gene>
    <name evidence="5" type="ORF">V2S66_29790</name>
</gene>
<keyword evidence="6" id="KW-1185">Reference proteome</keyword>
<dbReference type="PANTHER" id="PTHR43132:SF8">
    <property type="entry name" value="HTH-TYPE TRANSCRIPTIONAL REGULATOR KMTR"/>
    <property type="match status" value="1"/>
</dbReference>
<keyword evidence="2" id="KW-0238">DNA-binding</keyword>
<dbReference type="InterPro" id="IPR001845">
    <property type="entry name" value="HTH_ArsR_DNA-bd_dom"/>
</dbReference>
<keyword evidence="3" id="KW-0804">Transcription</keyword>
<dbReference type="SUPFAM" id="SSF46785">
    <property type="entry name" value="Winged helix' DNA-binding domain"/>
    <property type="match status" value="1"/>
</dbReference>
<evidence type="ECO:0000313" key="6">
    <source>
        <dbReference type="Proteomes" id="UP001344658"/>
    </source>
</evidence>
<dbReference type="InterPro" id="IPR051011">
    <property type="entry name" value="Metal_resp_trans_reg"/>
</dbReference>
<dbReference type="InterPro" id="IPR036388">
    <property type="entry name" value="WH-like_DNA-bd_sf"/>
</dbReference>
<dbReference type="EMBL" id="JAZEWV010000040">
    <property type="protein sequence ID" value="MEE4546146.1"/>
    <property type="molecule type" value="Genomic_DNA"/>
</dbReference>
<evidence type="ECO:0000259" key="4">
    <source>
        <dbReference type="SMART" id="SM00418"/>
    </source>
</evidence>
<evidence type="ECO:0000256" key="2">
    <source>
        <dbReference type="ARBA" id="ARBA00023125"/>
    </source>
</evidence>
<keyword evidence="1" id="KW-0805">Transcription regulation</keyword>
<accession>A0ABU7PK89</accession>
<organism evidence="5 6">
    <name type="scientific">Actinacidiphila polyblastidii</name>
    <dbReference type="NCBI Taxonomy" id="3110430"/>
    <lineage>
        <taxon>Bacteria</taxon>
        <taxon>Bacillati</taxon>
        <taxon>Actinomycetota</taxon>
        <taxon>Actinomycetes</taxon>
        <taxon>Kitasatosporales</taxon>
        <taxon>Streptomycetaceae</taxon>
        <taxon>Actinacidiphila</taxon>
    </lineage>
</organism>
<feature type="domain" description="HTH arsR-type" evidence="4">
    <location>
        <begin position="248"/>
        <end position="322"/>
    </location>
</feature>